<organism evidence="1 2">
    <name type="scientific">Prunus persica</name>
    <name type="common">Peach</name>
    <name type="synonym">Amygdalus persica</name>
    <dbReference type="NCBI Taxonomy" id="3760"/>
    <lineage>
        <taxon>Eukaryota</taxon>
        <taxon>Viridiplantae</taxon>
        <taxon>Streptophyta</taxon>
        <taxon>Embryophyta</taxon>
        <taxon>Tracheophyta</taxon>
        <taxon>Spermatophyta</taxon>
        <taxon>Magnoliopsida</taxon>
        <taxon>eudicotyledons</taxon>
        <taxon>Gunneridae</taxon>
        <taxon>Pentapetalae</taxon>
        <taxon>rosids</taxon>
        <taxon>fabids</taxon>
        <taxon>Rosales</taxon>
        <taxon>Rosaceae</taxon>
        <taxon>Amygdaloideae</taxon>
        <taxon>Amygdaleae</taxon>
        <taxon>Prunus</taxon>
    </lineage>
</organism>
<protein>
    <submittedName>
        <fullName evidence="1">Uncharacterized protein</fullName>
    </submittedName>
</protein>
<sequence>MASKEEKLVYQNFDMINEKALYQSKFHPINPRVQQQPYESGCPQLIHLLTTPQLLRYFLLSPRHEPKKSLFLCIKICNAWFRSFWFLPDSSSS</sequence>
<evidence type="ECO:0000313" key="1">
    <source>
        <dbReference type="EMBL" id="ONH90781.1"/>
    </source>
</evidence>
<dbReference type="EMBL" id="CM007658">
    <property type="protein sequence ID" value="ONH90781.1"/>
    <property type="molecule type" value="Genomic_DNA"/>
</dbReference>
<gene>
    <name evidence="1" type="ORF">PRUPE_8G073900</name>
</gene>
<reference evidence="1 2" key="1">
    <citation type="journal article" date="2013" name="Nat. Genet.">
        <title>The high-quality draft genome of peach (Prunus persica) identifies unique patterns of genetic diversity, domestication and genome evolution.</title>
        <authorList>
            <consortium name="International Peach Genome Initiative"/>
            <person name="Verde I."/>
            <person name="Abbott A.G."/>
            <person name="Scalabrin S."/>
            <person name="Jung S."/>
            <person name="Shu S."/>
            <person name="Marroni F."/>
            <person name="Zhebentyayeva T."/>
            <person name="Dettori M.T."/>
            <person name="Grimwood J."/>
            <person name="Cattonaro F."/>
            <person name="Zuccolo A."/>
            <person name="Rossini L."/>
            <person name="Jenkins J."/>
            <person name="Vendramin E."/>
            <person name="Meisel L.A."/>
            <person name="Decroocq V."/>
            <person name="Sosinski B."/>
            <person name="Prochnik S."/>
            <person name="Mitros T."/>
            <person name="Policriti A."/>
            <person name="Cipriani G."/>
            <person name="Dondini L."/>
            <person name="Ficklin S."/>
            <person name="Goodstein D.M."/>
            <person name="Xuan P."/>
            <person name="Del Fabbro C."/>
            <person name="Aramini V."/>
            <person name="Copetti D."/>
            <person name="Gonzalez S."/>
            <person name="Horner D.S."/>
            <person name="Falchi R."/>
            <person name="Lucas S."/>
            <person name="Mica E."/>
            <person name="Maldonado J."/>
            <person name="Lazzari B."/>
            <person name="Bielenberg D."/>
            <person name="Pirona R."/>
            <person name="Miculan M."/>
            <person name="Barakat A."/>
            <person name="Testolin R."/>
            <person name="Stella A."/>
            <person name="Tartarini S."/>
            <person name="Tonutti P."/>
            <person name="Arus P."/>
            <person name="Orellana A."/>
            <person name="Wells C."/>
            <person name="Main D."/>
            <person name="Vizzotto G."/>
            <person name="Silva H."/>
            <person name="Salamini F."/>
            <person name="Schmutz J."/>
            <person name="Morgante M."/>
            <person name="Rokhsar D.S."/>
        </authorList>
    </citation>
    <scope>NUCLEOTIDE SEQUENCE [LARGE SCALE GENOMIC DNA]</scope>
    <source>
        <strain evidence="2">cv. Nemared</strain>
    </source>
</reference>
<evidence type="ECO:0000313" key="2">
    <source>
        <dbReference type="Proteomes" id="UP000006882"/>
    </source>
</evidence>
<dbReference type="Gramene" id="ONH90781">
    <property type="protein sequence ID" value="ONH90781"/>
    <property type="gene ID" value="PRUPE_8G073900"/>
</dbReference>
<dbReference type="Proteomes" id="UP000006882">
    <property type="component" value="Chromosome G8"/>
</dbReference>
<dbReference type="AlphaFoldDB" id="A0A251MUL2"/>
<proteinExistence type="predicted"/>
<accession>A0A251MUL2</accession>
<name>A0A251MUL2_PRUPE</name>
<keyword evidence="2" id="KW-1185">Reference proteome</keyword>